<protein>
    <recommendedName>
        <fullName evidence="3 7">Defect at low temperature protein 1</fullName>
    </recommendedName>
</protein>
<evidence type="ECO:0000256" key="8">
    <source>
        <dbReference type="SAM" id="MobiDB-lite"/>
    </source>
</evidence>
<evidence type="ECO:0000256" key="4">
    <source>
        <dbReference type="ARBA" id="ARBA00022692"/>
    </source>
</evidence>
<accession>A0A8H7HUH7</accession>
<name>A0A8H7HUH7_9AGAM</name>
<evidence type="ECO:0000256" key="6">
    <source>
        <dbReference type="ARBA" id="ARBA00023136"/>
    </source>
</evidence>
<feature type="transmembrane region" description="Helical" evidence="7">
    <location>
        <begin position="404"/>
        <end position="425"/>
    </location>
</feature>
<dbReference type="InterPro" id="IPR038869">
    <property type="entry name" value="DLT1"/>
</dbReference>
<dbReference type="Proteomes" id="UP000602905">
    <property type="component" value="Unassembled WGS sequence"/>
</dbReference>
<comment type="caution">
    <text evidence="9">The sequence shown here is derived from an EMBL/GenBank/DDBJ whole genome shotgun (WGS) entry which is preliminary data.</text>
</comment>
<evidence type="ECO:0000256" key="1">
    <source>
        <dbReference type="ARBA" id="ARBA00002489"/>
    </source>
</evidence>
<comment type="function">
    <text evidence="1 7">Required for growth under high-pressure and low-temperature conditions.</text>
</comment>
<evidence type="ECO:0000256" key="3">
    <source>
        <dbReference type="ARBA" id="ARBA00021353"/>
    </source>
</evidence>
<keyword evidence="4 7" id="KW-0812">Transmembrane</keyword>
<gene>
    <name evidence="7" type="primary">DLT1</name>
    <name evidence="9" type="ORF">RHS03_04405</name>
</gene>
<reference evidence="9" key="1">
    <citation type="submission" date="2020-09" db="EMBL/GenBank/DDBJ databases">
        <title>Comparative genome analyses of four rice-infecting Rhizoctonia solani isolates reveal extensive enrichment of homogalacturonan modification genes.</title>
        <authorList>
            <person name="Lee D.-Y."/>
            <person name="Jeon J."/>
            <person name="Kim K.-T."/>
            <person name="Cheong K."/>
            <person name="Song H."/>
            <person name="Choi G."/>
            <person name="Ko J."/>
            <person name="Opiyo S.O."/>
            <person name="Zuo S."/>
            <person name="Madhav S."/>
            <person name="Lee Y.-H."/>
            <person name="Wang G.-L."/>
        </authorList>
    </citation>
    <scope>NUCLEOTIDE SEQUENCE</scope>
    <source>
        <strain evidence="9">AG1-IA WGL</strain>
    </source>
</reference>
<feature type="compositionally biased region" description="Polar residues" evidence="8">
    <location>
        <begin position="615"/>
        <end position="626"/>
    </location>
</feature>
<dbReference type="EMBL" id="JACYCD010000049">
    <property type="protein sequence ID" value="KAF8707425.1"/>
    <property type="molecule type" value="Genomic_DNA"/>
</dbReference>
<evidence type="ECO:0000256" key="5">
    <source>
        <dbReference type="ARBA" id="ARBA00022989"/>
    </source>
</evidence>
<feature type="region of interest" description="Disordered" evidence="8">
    <location>
        <begin position="604"/>
        <end position="626"/>
    </location>
</feature>
<evidence type="ECO:0000313" key="10">
    <source>
        <dbReference type="Proteomes" id="UP000602905"/>
    </source>
</evidence>
<organism evidence="9 10">
    <name type="scientific">Rhizoctonia solani</name>
    <dbReference type="NCBI Taxonomy" id="456999"/>
    <lineage>
        <taxon>Eukaryota</taxon>
        <taxon>Fungi</taxon>
        <taxon>Dikarya</taxon>
        <taxon>Basidiomycota</taxon>
        <taxon>Agaricomycotina</taxon>
        <taxon>Agaricomycetes</taxon>
        <taxon>Cantharellales</taxon>
        <taxon>Ceratobasidiaceae</taxon>
        <taxon>Rhizoctonia</taxon>
    </lineage>
</organism>
<dbReference type="GO" id="GO:0016020">
    <property type="term" value="C:membrane"/>
    <property type="evidence" value="ECO:0007669"/>
    <property type="project" value="UniProtKB-SubCell"/>
</dbReference>
<feature type="non-terminal residue" evidence="9">
    <location>
        <position position="1"/>
    </location>
</feature>
<evidence type="ECO:0000256" key="7">
    <source>
        <dbReference type="RuleBase" id="RU367100"/>
    </source>
</evidence>
<comment type="similarity">
    <text evidence="2 7">Belongs to the DLT1 family.</text>
</comment>
<feature type="transmembrane region" description="Helical" evidence="7">
    <location>
        <begin position="365"/>
        <end position="392"/>
    </location>
</feature>
<dbReference type="OrthoDB" id="3251070at2759"/>
<proteinExistence type="inferred from homology"/>
<dbReference type="PANTHER" id="PTHR40021">
    <property type="entry name" value="DEFECT AT LOW TEMPERATURE PROTEIN 1"/>
    <property type="match status" value="1"/>
</dbReference>
<keyword evidence="6 7" id="KW-0472">Membrane</keyword>
<dbReference type="AlphaFoldDB" id="A0A8H7HUH7"/>
<sequence length="626" mass="69500">MPSKRTKRVKISPALVSESGSKGLAVLDHMSASSTRTASRGFLALPNELVSQILSYYPEIKTIHILMNPTFIGNWKDAENYFVRFDVLRSLSQLCRLARDIYLPLLWERFQVCLTTNVEGQWFRSIGQTMERKSKGMLRNKHLWPYVKVVTVTLTRFQTSKVLPPFVKLLRALPNVHTLEIPHAHSAMTGALKQAFEGKTFPTIQRIILPTCAHEILRCCPEIREVTCNEDDGGRLIGALVQNGCKKLEVLRGVSPGPVLMKRFSAAGPPLRCIGIANKYQEVIPMCGKFPSLRIIEIDYSEGVQIDVQSAKDSLRASAKYKPVKKGKKSRRESEDEDLSDSGLVDLYSDPRTAPLGSSQVNTMLTLYTLSFVFFVLLTGLAVVASGLSIVVQARLAKEVVANWNVLIIVGSYVALALISAAIWIRRKRQAAKRLRSIPKAFIPIKDGDVPRHVVKLVAAEYDRAACIAYVSLPKGAEHPGWGAPGTEFEGISFRREIPATFQSIAATAQQLLPSLPAPSPFVRPAAYLLPLSRLVKMVNVSVWDDVERYSELVERCRYGGPPSVEMYREARACVERIEGVFNTIMLALNKEGQSVMSLLTSSEWTSHGQDDESSSSITVSEKQRG</sequence>
<evidence type="ECO:0000313" key="9">
    <source>
        <dbReference type="EMBL" id="KAF8707425.1"/>
    </source>
</evidence>
<comment type="subcellular location">
    <subcellularLocation>
        <location evidence="7">Membrane</location>
        <topology evidence="7">Multi-pass membrane protein</topology>
    </subcellularLocation>
</comment>
<dbReference type="PANTHER" id="PTHR40021:SF1">
    <property type="entry name" value="DEFECT AT LOW TEMPERATURE PROTEIN 1"/>
    <property type="match status" value="1"/>
</dbReference>
<keyword evidence="5 7" id="KW-1133">Transmembrane helix</keyword>
<evidence type="ECO:0000256" key="2">
    <source>
        <dbReference type="ARBA" id="ARBA00005550"/>
    </source>
</evidence>